<dbReference type="AlphaFoldDB" id="A0A5C6E2J3"/>
<dbReference type="InterPro" id="IPR012340">
    <property type="entry name" value="NA-bd_OB-fold"/>
</dbReference>
<proteinExistence type="predicted"/>
<keyword evidence="4 11" id="KW-0347">Helicase</keyword>
<dbReference type="Pfam" id="PF19833">
    <property type="entry name" value="RecG_dom3_C"/>
    <property type="match status" value="1"/>
</dbReference>
<dbReference type="SMART" id="SM00487">
    <property type="entry name" value="DEXDc"/>
    <property type="match status" value="1"/>
</dbReference>
<keyword evidence="3 11" id="KW-0378">Hydrolase</keyword>
<evidence type="ECO:0000256" key="6">
    <source>
        <dbReference type="ARBA" id="ARBA00023125"/>
    </source>
</evidence>
<evidence type="ECO:0000256" key="5">
    <source>
        <dbReference type="ARBA" id="ARBA00022840"/>
    </source>
</evidence>
<comment type="caution">
    <text evidence="11">The sequence shown here is derived from an EMBL/GenBank/DDBJ whole genome shotgun (WGS) entry which is preliminary data.</text>
</comment>
<protein>
    <recommendedName>
        <fullName evidence="8">Probable DNA 3'-5' helicase RecG</fullName>
    </recommendedName>
</protein>
<dbReference type="PANTHER" id="PTHR47964">
    <property type="entry name" value="ATP-DEPENDENT DNA HELICASE HOMOLOG RECG, CHLOROPLASTIC"/>
    <property type="match status" value="1"/>
</dbReference>
<dbReference type="Pfam" id="PF17191">
    <property type="entry name" value="RecG_wedge"/>
    <property type="match status" value="1"/>
</dbReference>
<dbReference type="InterPro" id="IPR047112">
    <property type="entry name" value="RecG/Mfd"/>
</dbReference>
<keyword evidence="7" id="KW-0234">DNA repair</keyword>
<dbReference type="SMART" id="SM00490">
    <property type="entry name" value="HELICc"/>
    <property type="match status" value="1"/>
</dbReference>
<keyword evidence="1" id="KW-0547">Nucleotide-binding</keyword>
<dbReference type="PROSITE" id="PS51192">
    <property type="entry name" value="HELICASE_ATP_BIND_1"/>
    <property type="match status" value="1"/>
</dbReference>
<dbReference type="GO" id="GO:0006281">
    <property type="term" value="P:DNA repair"/>
    <property type="evidence" value="ECO:0007669"/>
    <property type="project" value="UniProtKB-KW"/>
</dbReference>
<organism evidence="11 12">
    <name type="scientific">Novipirellula aureliae</name>
    <dbReference type="NCBI Taxonomy" id="2527966"/>
    <lineage>
        <taxon>Bacteria</taxon>
        <taxon>Pseudomonadati</taxon>
        <taxon>Planctomycetota</taxon>
        <taxon>Planctomycetia</taxon>
        <taxon>Pirellulales</taxon>
        <taxon>Pirellulaceae</taxon>
        <taxon>Novipirellula</taxon>
    </lineage>
</organism>
<dbReference type="CDD" id="cd17992">
    <property type="entry name" value="DEXHc_RecG"/>
    <property type="match status" value="1"/>
</dbReference>
<keyword evidence="6" id="KW-0238">DNA-binding</keyword>
<dbReference type="NCBIfam" id="NF008168">
    <property type="entry name" value="PRK10917.2-2"/>
    <property type="match status" value="1"/>
</dbReference>
<dbReference type="PROSITE" id="PS51194">
    <property type="entry name" value="HELICASE_CTER"/>
    <property type="match status" value="1"/>
</dbReference>
<evidence type="ECO:0000313" key="12">
    <source>
        <dbReference type="Proteomes" id="UP000315471"/>
    </source>
</evidence>
<evidence type="ECO:0000256" key="2">
    <source>
        <dbReference type="ARBA" id="ARBA00022763"/>
    </source>
</evidence>
<dbReference type="GO" id="GO:0003678">
    <property type="term" value="F:DNA helicase activity"/>
    <property type="evidence" value="ECO:0007669"/>
    <property type="project" value="TreeGrafter"/>
</dbReference>
<evidence type="ECO:0000256" key="7">
    <source>
        <dbReference type="ARBA" id="ARBA00023204"/>
    </source>
</evidence>
<feature type="domain" description="Helicase ATP-binding" evidence="9">
    <location>
        <begin position="272"/>
        <end position="433"/>
    </location>
</feature>
<dbReference type="Gene3D" id="3.40.50.300">
    <property type="entry name" value="P-loop containing nucleotide triphosphate hydrolases"/>
    <property type="match status" value="2"/>
</dbReference>
<dbReference type="EMBL" id="SJPY01000004">
    <property type="protein sequence ID" value="TWU41596.1"/>
    <property type="molecule type" value="Genomic_DNA"/>
</dbReference>
<reference evidence="11 12" key="1">
    <citation type="submission" date="2019-02" db="EMBL/GenBank/DDBJ databases">
        <title>Deep-cultivation of Planctomycetes and their phenomic and genomic characterization uncovers novel biology.</title>
        <authorList>
            <person name="Wiegand S."/>
            <person name="Jogler M."/>
            <person name="Boedeker C."/>
            <person name="Pinto D."/>
            <person name="Vollmers J."/>
            <person name="Rivas-Marin E."/>
            <person name="Kohn T."/>
            <person name="Peeters S.H."/>
            <person name="Heuer A."/>
            <person name="Rast P."/>
            <person name="Oberbeckmann S."/>
            <person name="Bunk B."/>
            <person name="Jeske O."/>
            <person name="Meyerdierks A."/>
            <person name="Storesund J.E."/>
            <person name="Kallscheuer N."/>
            <person name="Luecker S."/>
            <person name="Lage O.M."/>
            <person name="Pohl T."/>
            <person name="Merkel B.J."/>
            <person name="Hornburger P."/>
            <person name="Mueller R.-W."/>
            <person name="Bruemmer F."/>
            <person name="Labrenz M."/>
            <person name="Spormann A.M."/>
            <person name="Op Den Camp H."/>
            <person name="Overmann J."/>
            <person name="Amann R."/>
            <person name="Jetten M.S.M."/>
            <person name="Mascher T."/>
            <person name="Medema M.H."/>
            <person name="Devos D.P."/>
            <person name="Kaster A.-K."/>
            <person name="Ovreas L."/>
            <person name="Rohde M."/>
            <person name="Galperin M.Y."/>
            <person name="Jogler C."/>
        </authorList>
    </citation>
    <scope>NUCLEOTIDE SEQUENCE [LARGE SCALE GENOMIC DNA]</scope>
    <source>
        <strain evidence="11 12">Q31b</strain>
    </source>
</reference>
<dbReference type="SUPFAM" id="SSF50249">
    <property type="entry name" value="Nucleic acid-binding proteins"/>
    <property type="match status" value="1"/>
</dbReference>
<evidence type="ECO:0000256" key="1">
    <source>
        <dbReference type="ARBA" id="ARBA00022741"/>
    </source>
</evidence>
<dbReference type="Pfam" id="PF00270">
    <property type="entry name" value="DEAD"/>
    <property type="match status" value="1"/>
</dbReference>
<evidence type="ECO:0000259" key="9">
    <source>
        <dbReference type="PROSITE" id="PS51192"/>
    </source>
</evidence>
<evidence type="ECO:0000313" key="11">
    <source>
        <dbReference type="EMBL" id="TWU41596.1"/>
    </source>
</evidence>
<evidence type="ECO:0000256" key="8">
    <source>
        <dbReference type="ARBA" id="ARBA00049819"/>
    </source>
</evidence>
<keyword evidence="2" id="KW-0227">DNA damage</keyword>
<evidence type="ECO:0000259" key="10">
    <source>
        <dbReference type="PROSITE" id="PS51194"/>
    </source>
</evidence>
<dbReference type="Pfam" id="PF00271">
    <property type="entry name" value="Helicase_C"/>
    <property type="match status" value="1"/>
</dbReference>
<dbReference type="InterPro" id="IPR014001">
    <property type="entry name" value="Helicase_ATP-bd"/>
</dbReference>
<dbReference type="Proteomes" id="UP000315471">
    <property type="component" value="Unassembled WGS sequence"/>
</dbReference>
<keyword evidence="5" id="KW-0067">ATP-binding</keyword>
<keyword evidence="12" id="KW-1185">Reference proteome</keyword>
<gene>
    <name evidence="11" type="primary">recG</name>
    <name evidence="11" type="ORF">Q31b_30470</name>
</gene>
<dbReference type="CDD" id="cd04488">
    <property type="entry name" value="RecG_wedge_OBF"/>
    <property type="match status" value="1"/>
</dbReference>
<evidence type="ECO:0000256" key="3">
    <source>
        <dbReference type="ARBA" id="ARBA00022801"/>
    </source>
</evidence>
<dbReference type="GO" id="GO:0003677">
    <property type="term" value="F:DNA binding"/>
    <property type="evidence" value="ECO:0007669"/>
    <property type="project" value="UniProtKB-KW"/>
</dbReference>
<name>A0A5C6E2J3_9BACT</name>
<dbReference type="InterPro" id="IPR045562">
    <property type="entry name" value="RecG_dom3_C"/>
</dbReference>
<dbReference type="InterPro" id="IPR011545">
    <property type="entry name" value="DEAD/DEAH_box_helicase_dom"/>
</dbReference>
<dbReference type="InterPro" id="IPR027417">
    <property type="entry name" value="P-loop_NTPase"/>
</dbReference>
<dbReference type="GO" id="GO:0016787">
    <property type="term" value="F:hydrolase activity"/>
    <property type="evidence" value="ECO:0007669"/>
    <property type="project" value="UniProtKB-KW"/>
</dbReference>
<dbReference type="GO" id="GO:0005524">
    <property type="term" value="F:ATP binding"/>
    <property type="evidence" value="ECO:0007669"/>
    <property type="project" value="UniProtKB-KW"/>
</dbReference>
<dbReference type="SUPFAM" id="SSF52540">
    <property type="entry name" value="P-loop containing nucleoside triphosphate hydrolases"/>
    <property type="match status" value="2"/>
</dbReference>
<accession>A0A5C6E2J3</accession>
<feature type="domain" description="Helicase C-terminal" evidence="10">
    <location>
        <begin position="476"/>
        <end position="631"/>
    </location>
</feature>
<sequence>MRARRLEKLGLKTAQSIIFCLPRDYERPAPPKRIDQLRDREPASLIGTVTDRDITSRTPGKSVFAALVENETGAVRILFFNQAYRMEQILVDQKVMISGTPKLNAMRMEFVHPQVTVFDSDEDIPTPRMLALYPLTEGLRQKDLRFLVAETLDAVSDQLTEVMPEPLRHSAAVRLGEAGIETPTVLPNIQTTLRELHQPSSESSMQFARVRLVFQELLVMQLALAMRRRRLTSALKSPPLPTTALIDARILHRFPFELTGDQIKAIKEVSRDMSCQFPMNRLLQGDVGSGKTVVAMYAMMLAVANGHQAVMMAPTEVLARQHYHTLKKVLAESRVRIGLLCGSISKAERSRTIDAAHHGEIDILVGTQALLYGDIRMKKLGLCVIDEQHKFGVNQRVALRSGGVDPHYLVMSATPIPRSMAMTLFGDVELSTLREKPPSRAPVHTYLAHDGWKDRWWSFVIERLKEGRQVFVVAPRVVASSTEVESEPLGKSHEEESLENEDVSSVETIFKELSSTTLSEYRIALLHGRMPAEEKQATMQAFADGEIDVLVSTTVIEVGIDVPNATVMTIFGAQRFGLAQLHQLRGRISRGTHAGHLCVFTDGDLPPAENERLKLLEKTDDGFELAEADFRLRGPGDMLGRKQSGMPPLRIADPLRDIDILTVARTMAQEMIDEDPDLEAAEMSELKSQVIRRYGKRLDLGDVA</sequence>
<dbReference type="Gene3D" id="2.40.50.140">
    <property type="entry name" value="Nucleic acid-binding proteins"/>
    <property type="match status" value="1"/>
</dbReference>
<evidence type="ECO:0000256" key="4">
    <source>
        <dbReference type="ARBA" id="ARBA00022806"/>
    </source>
</evidence>
<dbReference type="InterPro" id="IPR001650">
    <property type="entry name" value="Helicase_C-like"/>
</dbReference>
<dbReference type="InterPro" id="IPR033454">
    <property type="entry name" value="RecG_wedge"/>
</dbReference>
<dbReference type="PANTHER" id="PTHR47964:SF1">
    <property type="entry name" value="ATP-DEPENDENT DNA HELICASE HOMOLOG RECG, CHLOROPLASTIC"/>
    <property type="match status" value="1"/>
</dbReference>